<dbReference type="Pfam" id="PF00571">
    <property type="entry name" value="CBS"/>
    <property type="match status" value="2"/>
</dbReference>
<comment type="caution">
    <text evidence="5">The sequence shown here is derived from an EMBL/GenBank/DDBJ whole genome shotgun (WGS) entry which is preliminary data.</text>
</comment>
<dbReference type="InterPro" id="IPR000644">
    <property type="entry name" value="CBS_dom"/>
</dbReference>
<dbReference type="InterPro" id="IPR046342">
    <property type="entry name" value="CBS_dom_sf"/>
</dbReference>
<dbReference type="PROSITE" id="PS51371">
    <property type="entry name" value="CBS"/>
    <property type="match status" value="2"/>
</dbReference>
<dbReference type="InterPro" id="IPR051257">
    <property type="entry name" value="Diverse_CBS-Domain"/>
</dbReference>
<organism evidence="5 6">
    <name type="scientific">Symbiobacterium thermophilum</name>
    <dbReference type="NCBI Taxonomy" id="2734"/>
    <lineage>
        <taxon>Bacteria</taxon>
        <taxon>Bacillati</taxon>
        <taxon>Bacillota</taxon>
        <taxon>Clostridia</taxon>
        <taxon>Eubacteriales</taxon>
        <taxon>Symbiobacteriaceae</taxon>
        <taxon>Symbiobacterium</taxon>
    </lineage>
</organism>
<protein>
    <submittedName>
        <fullName evidence="4">CBS domain-containing protein</fullName>
    </submittedName>
</protein>
<dbReference type="SMART" id="SM00116">
    <property type="entry name" value="CBS"/>
    <property type="match status" value="2"/>
</dbReference>
<dbReference type="PANTHER" id="PTHR43080:SF2">
    <property type="entry name" value="CBS DOMAIN-CONTAINING PROTEIN"/>
    <property type="match status" value="1"/>
</dbReference>
<evidence type="ECO:0000259" key="3">
    <source>
        <dbReference type="PROSITE" id="PS51371"/>
    </source>
</evidence>
<gene>
    <name evidence="5" type="ORF">A6D92_02660</name>
    <name evidence="4" type="ORF">CWE10_08235</name>
</gene>
<dbReference type="EMBL" id="PIUK01000064">
    <property type="protein sequence ID" value="MBY6276195.1"/>
    <property type="molecule type" value="Genomic_DNA"/>
</dbReference>
<evidence type="ECO:0000313" key="5">
    <source>
        <dbReference type="EMBL" id="OTA41944.1"/>
    </source>
</evidence>
<dbReference type="AlphaFoldDB" id="A0A1Y2T880"/>
<dbReference type="Proteomes" id="UP000732377">
    <property type="component" value="Unassembled WGS sequence"/>
</dbReference>
<dbReference type="RefSeq" id="WP_011197319.1">
    <property type="nucleotide sequence ID" value="NZ_PIUK01000064.1"/>
</dbReference>
<evidence type="ECO:0000256" key="2">
    <source>
        <dbReference type="PROSITE-ProRule" id="PRU00703"/>
    </source>
</evidence>
<accession>A0A1Y2T880</accession>
<keyword evidence="1 2" id="KW-0129">CBS domain</keyword>
<reference evidence="4" key="3">
    <citation type="submission" date="2017-11" db="EMBL/GenBank/DDBJ databases">
        <title>Three new genomes from thermophilic consortium.</title>
        <authorList>
            <person name="Quaggio R."/>
            <person name="Amgarten D."/>
            <person name="Setubal J.C."/>
        </authorList>
    </citation>
    <scope>NUCLEOTIDE SEQUENCE</scope>
    <source>
        <strain evidence="4">ZCTH01-B2</strain>
    </source>
</reference>
<evidence type="ECO:0000313" key="4">
    <source>
        <dbReference type="EMBL" id="MBY6276195.1"/>
    </source>
</evidence>
<reference evidence="5" key="1">
    <citation type="submission" date="2016-04" db="EMBL/GenBank/DDBJ databases">
        <authorList>
            <person name="Evans L.H."/>
            <person name="Alamgir A."/>
            <person name="Owens N."/>
            <person name="Weber N.D."/>
            <person name="Virtaneva K."/>
            <person name="Barbian K."/>
            <person name="Babar A."/>
            <person name="Rosenke K."/>
        </authorList>
    </citation>
    <scope>NUCLEOTIDE SEQUENCE [LARGE SCALE GENOMIC DNA]</scope>
    <source>
        <strain evidence="5">G2</strain>
    </source>
</reference>
<feature type="domain" description="CBS" evidence="3">
    <location>
        <begin position="89"/>
        <end position="141"/>
    </location>
</feature>
<dbReference type="PANTHER" id="PTHR43080">
    <property type="entry name" value="CBS DOMAIN-CONTAINING PROTEIN CBSX3, MITOCHONDRIAL"/>
    <property type="match status" value="1"/>
</dbReference>
<dbReference type="Proteomes" id="UP000194267">
    <property type="component" value="Unassembled WGS sequence"/>
</dbReference>
<proteinExistence type="predicted"/>
<dbReference type="SUPFAM" id="SSF54631">
    <property type="entry name" value="CBS-domain pair"/>
    <property type="match status" value="1"/>
</dbReference>
<evidence type="ECO:0000313" key="6">
    <source>
        <dbReference type="Proteomes" id="UP000194267"/>
    </source>
</evidence>
<name>A0A1Y2T880_SYMTR</name>
<evidence type="ECO:0000256" key="1">
    <source>
        <dbReference type="ARBA" id="ARBA00023122"/>
    </source>
</evidence>
<reference evidence="6" key="2">
    <citation type="submission" date="2016-04" db="EMBL/GenBank/DDBJ databases">
        <authorList>
            <person name="Antunes L.P."/>
            <person name="Martins L.F."/>
            <person name="Pereira R.V."/>
            <person name="Thomas A.M."/>
            <person name="Barbosa D."/>
            <person name="Nascimento L."/>
            <person name="Silva G.M."/>
            <person name="Condomitti G.W."/>
            <person name="Digiampietri L.A."/>
            <person name="Lombardi K.C."/>
            <person name="Ramos P.L."/>
            <person name="Quaggio R.B."/>
            <person name="Oliveira J.C."/>
            <person name="Pascon R.C."/>
            <person name="Cruz J.B."/>
            <person name="Silva A.M."/>
            <person name="Setubal J.C."/>
        </authorList>
    </citation>
    <scope>NUCLEOTIDE SEQUENCE [LARGE SCALE GENOMIC DNA]</scope>
</reference>
<sequence>MTLVRDAMIQVEPLSPNDPIFVALQAMRKQRLPFVPVVRSDGTLYGLVTEGDLVRLIYRATRESGESVPHWIRGAGRQVLLVQSVKEVVTRELDTIGPDIPLEDAAELMVRNHRKVLPVVADGRPMGYLMRSAVVDHLIGE</sequence>
<dbReference type="EMBL" id="LWLV01000142">
    <property type="protein sequence ID" value="OTA41944.1"/>
    <property type="molecule type" value="Genomic_DNA"/>
</dbReference>
<dbReference type="Gene3D" id="3.10.580.10">
    <property type="entry name" value="CBS-domain"/>
    <property type="match status" value="1"/>
</dbReference>
<feature type="domain" description="CBS" evidence="3">
    <location>
        <begin position="1"/>
        <end position="64"/>
    </location>
</feature>